<evidence type="ECO:0000256" key="1">
    <source>
        <dbReference type="SAM" id="Phobius"/>
    </source>
</evidence>
<sequence length="89" mass="10632">MRIYLNKKFDRIPSKPIPITPLSSVNYDSPKTTRRLKQPFVHLHRFAMAVQFITDLGTISFLMTTNWFEWSNYSEKMMNIFILKLRFTA</sequence>
<dbReference type="EMBL" id="JABEZX010000004">
    <property type="protein sequence ID" value="MBA0553159.1"/>
    <property type="molecule type" value="Genomic_DNA"/>
</dbReference>
<evidence type="ECO:0000313" key="2">
    <source>
        <dbReference type="EMBL" id="MBA0553159.1"/>
    </source>
</evidence>
<keyword evidence="1" id="KW-0472">Membrane</keyword>
<keyword evidence="3" id="KW-1185">Reference proteome</keyword>
<name>A0A7J8LL72_9ROSI</name>
<dbReference type="Proteomes" id="UP000593572">
    <property type="component" value="Unassembled WGS sequence"/>
</dbReference>
<evidence type="ECO:0000313" key="3">
    <source>
        <dbReference type="Proteomes" id="UP000593572"/>
    </source>
</evidence>
<protein>
    <submittedName>
        <fullName evidence="2">Uncharacterized protein</fullName>
    </submittedName>
</protein>
<feature type="transmembrane region" description="Helical" evidence="1">
    <location>
        <begin position="46"/>
        <end position="68"/>
    </location>
</feature>
<gene>
    <name evidence="2" type="ORF">Golob_012370</name>
</gene>
<keyword evidence="1" id="KW-0812">Transmembrane</keyword>
<proteinExistence type="predicted"/>
<organism evidence="2 3">
    <name type="scientific">Gossypium lobatum</name>
    <dbReference type="NCBI Taxonomy" id="34289"/>
    <lineage>
        <taxon>Eukaryota</taxon>
        <taxon>Viridiplantae</taxon>
        <taxon>Streptophyta</taxon>
        <taxon>Embryophyta</taxon>
        <taxon>Tracheophyta</taxon>
        <taxon>Spermatophyta</taxon>
        <taxon>Magnoliopsida</taxon>
        <taxon>eudicotyledons</taxon>
        <taxon>Gunneridae</taxon>
        <taxon>Pentapetalae</taxon>
        <taxon>rosids</taxon>
        <taxon>malvids</taxon>
        <taxon>Malvales</taxon>
        <taxon>Malvaceae</taxon>
        <taxon>Malvoideae</taxon>
        <taxon>Gossypium</taxon>
    </lineage>
</organism>
<dbReference type="AlphaFoldDB" id="A0A7J8LL72"/>
<accession>A0A7J8LL72</accession>
<comment type="caution">
    <text evidence="2">The sequence shown here is derived from an EMBL/GenBank/DDBJ whole genome shotgun (WGS) entry which is preliminary data.</text>
</comment>
<keyword evidence="1" id="KW-1133">Transmembrane helix</keyword>
<reference evidence="2 3" key="1">
    <citation type="journal article" date="2019" name="Genome Biol. Evol.">
        <title>Insights into the evolution of the New World diploid cottons (Gossypium, subgenus Houzingenia) based on genome sequencing.</title>
        <authorList>
            <person name="Grover C.E."/>
            <person name="Arick M.A. 2nd"/>
            <person name="Thrash A."/>
            <person name="Conover J.L."/>
            <person name="Sanders W.S."/>
            <person name="Peterson D.G."/>
            <person name="Frelichowski J.E."/>
            <person name="Scheffler J.A."/>
            <person name="Scheffler B.E."/>
            <person name="Wendel J.F."/>
        </authorList>
    </citation>
    <scope>NUCLEOTIDE SEQUENCE [LARGE SCALE GENOMIC DNA]</scope>
    <source>
        <strain evidence="2">157</strain>
        <tissue evidence="2">Leaf</tissue>
    </source>
</reference>